<accession>A0ABQ4NSQ0</accession>
<organism evidence="2 3">
    <name type="scientific">Shewanella algidipiscicola</name>
    <dbReference type="NCBI Taxonomy" id="614070"/>
    <lineage>
        <taxon>Bacteria</taxon>
        <taxon>Pseudomonadati</taxon>
        <taxon>Pseudomonadota</taxon>
        <taxon>Gammaproteobacteria</taxon>
        <taxon>Alteromonadales</taxon>
        <taxon>Shewanellaceae</taxon>
        <taxon>Shewanella</taxon>
    </lineage>
</organism>
<evidence type="ECO:0000313" key="2">
    <source>
        <dbReference type="EMBL" id="GIU02263.1"/>
    </source>
</evidence>
<dbReference type="EMBL" id="BPFB01000060">
    <property type="protein sequence ID" value="GIU02263.1"/>
    <property type="molecule type" value="Genomic_DNA"/>
</dbReference>
<evidence type="ECO:0008006" key="4">
    <source>
        <dbReference type="Google" id="ProtNLM"/>
    </source>
</evidence>
<feature type="signal peptide" evidence="1">
    <location>
        <begin position="1"/>
        <end position="19"/>
    </location>
</feature>
<dbReference type="InterPro" id="IPR021370">
    <property type="entry name" value="DUF2987"/>
</dbReference>
<comment type="caution">
    <text evidence="2">The sequence shown here is derived from an EMBL/GenBank/DDBJ whole genome shotgun (WGS) entry which is preliminary data.</text>
</comment>
<dbReference type="RefSeq" id="WP_119977921.1">
    <property type="nucleotide sequence ID" value="NZ_BPFB01000060.1"/>
</dbReference>
<name>A0ABQ4NSQ0_9GAMM</name>
<dbReference type="Pfam" id="PF11205">
    <property type="entry name" value="DUF2987"/>
    <property type="match status" value="1"/>
</dbReference>
<feature type="chain" id="PRO_5047282786" description="DUF2987 domain-containing protein" evidence="1">
    <location>
        <begin position="20"/>
        <end position="209"/>
    </location>
</feature>
<evidence type="ECO:0000256" key="1">
    <source>
        <dbReference type="SAM" id="SignalP"/>
    </source>
</evidence>
<keyword evidence="3" id="KW-1185">Reference proteome</keyword>
<evidence type="ECO:0000313" key="3">
    <source>
        <dbReference type="Proteomes" id="UP000761574"/>
    </source>
</evidence>
<keyword evidence="1" id="KW-0732">Signal</keyword>
<sequence length="209" mass="23899">MNKALLFSCLLLGSMTAQATPISLEYQGFYQRLKQVNKGHYPLIELTFSVPKAQGCVIKNGYIATEKEQFPLTITDSQRIFLPYDDRLKSDRALVHLEMENDASQCGIAMQIRAKQTQPQYQQADLVMLQVQMDDLLHTMQGFPMRYFTDDIRGLNFEFDQAATVKINGETIGFDGVFRLSRERINQLDSISFDRRPDVVSPWVSSSDK</sequence>
<protein>
    <recommendedName>
        <fullName evidence="4">DUF2987 domain-containing protein</fullName>
    </recommendedName>
</protein>
<gene>
    <name evidence="2" type="ORF">TUM4630_33320</name>
</gene>
<dbReference type="Proteomes" id="UP000761574">
    <property type="component" value="Unassembled WGS sequence"/>
</dbReference>
<proteinExistence type="predicted"/>
<reference evidence="2 3" key="1">
    <citation type="submission" date="2021-05" db="EMBL/GenBank/DDBJ databases">
        <title>Molecular characterization for Shewanella algae harboring chromosomal blaOXA-55-like strains isolated from clinical and environment sample.</title>
        <authorList>
            <person name="Ohama Y."/>
            <person name="Aoki K."/>
            <person name="Harada S."/>
            <person name="Moriya K."/>
            <person name="Ishii Y."/>
            <person name="Tateda K."/>
        </authorList>
    </citation>
    <scope>NUCLEOTIDE SEQUENCE [LARGE SCALE GENOMIC DNA]</scope>
    <source>
        <strain evidence="2 3">LMG 23746</strain>
    </source>
</reference>